<dbReference type="CDD" id="cd02440">
    <property type="entry name" value="AdoMet_MTases"/>
    <property type="match status" value="1"/>
</dbReference>
<proteinExistence type="predicted"/>
<feature type="domain" description="Methyltransferase" evidence="4">
    <location>
        <begin position="63"/>
        <end position="163"/>
    </location>
</feature>
<dbReference type="InterPro" id="IPR029063">
    <property type="entry name" value="SAM-dependent_MTases_sf"/>
</dbReference>
<evidence type="ECO:0000256" key="2">
    <source>
        <dbReference type="ARBA" id="ARBA00022679"/>
    </source>
</evidence>
<dbReference type="Pfam" id="PF13649">
    <property type="entry name" value="Methyltransf_25"/>
    <property type="match status" value="1"/>
</dbReference>
<dbReference type="EMBL" id="JAHWGI010000383">
    <property type="protein sequence ID" value="KAK3914623.1"/>
    <property type="molecule type" value="Genomic_DNA"/>
</dbReference>
<protein>
    <submittedName>
        <fullName evidence="5">Juvenile hormone acid O-methyltransferase</fullName>
    </submittedName>
</protein>
<dbReference type="SUPFAM" id="SSF53335">
    <property type="entry name" value="S-adenosyl-L-methionine-dependent methyltransferases"/>
    <property type="match status" value="1"/>
</dbReference>
<reference evidence="5" key="2">
    <citation type="journal article" date="2023" name="BMC Genomics">
        <title>Pest status, molecular evolution, and epigenetic factors derived from the genome assembly of Frankliniella fusca, a thysanopteran phytovirus vector.</title>
        <authorList>
            <person name="Catto M.A."/>
            <person name="Labadie P.E."/>
            <person name="Jacobson A.L."/>
            <person name="Kennedy G.G."/>
            <person name="Srinivasan R."/>
            <person name="Hunt B.G."/>
        </authorList>
    </citation>
    <scope>NUCLEOTIDE SEQUENCE</scope>
    <source>
        <strain evidence="5">PL_HMW_Pooled</strain>
    </source>
</reference>
<organism evidence="5 6">
    <name type="scientific">Frankliniella fusca</name>
    <dbReference type="NCBI Taxonomy" id="407009"/>
    <lineage>
        <taxon>Eukaryota</taxon>
        <taxon>Metazoa</taxon>
        <taxon>Ecdysozoa</taxon>
        <taxon>Arthropoda</taxon>
        <taxon>Hexapoda</taxon>
        <taxon>Insecta</taxon>
        <taxon>Pterygota</taxon>
        <taxon>Neoptera</taxon>
        <taxon>Paraneoptera</taxon>
        <taxon>Thysanoptera</taxon>
        <taxon>Terebrantia</taxon>
        <taxon>Thripoidea</taxon>
        <taxon>Thripidae</taxon>
        <taxon>Frankliniella</taxon>
    </lineage>
</organism>
<dbReference type="PANTHER" id="PTHR43861:SF1">
    <property type="entry name" value="TRANS-ACONITATE 2-METHYLTRANSFERASE"/>
    <property type="match status" value="1"/>
</dbReference>
<keyword evidence="6" id="KW-1185">Reference proteome</keyword>
<dbReference type="PANTHER" id="PTHR43861">
    <property type="entry name" value="TRANS-ACONITATE 2-METHYLTRANSFERASE-RELATED"/>
    <property type="match status" value="1"/>
</dbReference>
<feature type="region of interest" description="Disordered" evidence="3">
    <location>
        <begin position="1"/>
        <end position="28"/>
    </location>
</feature>
<gene>
    <name evidence="5" type="ORF">KUF71_005419</name>
</gene>
<evidence type="ECO:0000313" key="6">
    <source>
        <dbReference type="Proteomes" id="UP001219518"/>
    </source>
</evidence>
<comment type="caution">
    <text evidence="5">The sequence shown here is derived from an EMBL/GenBank/DDBJ whole genome shotgun (WGS) entry which is preliminary data.</text>
</comment>
<dbReference type="AlphaFoldDB" id="A0AAE1H4X8"/>
<name>A0AAE1H4X8_9NEOP</name>
<evidence type="ECO:0000256" key="1">
    <source>
        <dbReference type="ARBA" id="ARBA00022603"/>
    </source>
</evidence>
<dbReference type="Gene3D" id="3.40.50.150">
    <property type="entry name" value="Vaccinia Virus protein VP39"/>
    <property type="match status" value="1"/>
</dbReference>
<dbReference type="GO" id="GO:0008168">
    <property type="term" value="F:methyltransferase activity"/>
    <property type="evidence" value="ECO:0007669"/>
    <property type="project" value="UniProtKB-KW"/>
</dbReference>
<dbReference type="InterPro" id="IPR041698">
    <property type="entry name" value="Methyltransf_25"/>
</dbReference>
<dbReference type="GO" id="GO:0032259">
    <property type="term" value="P:methylation"/>
    <property type="evidence" value="ECO:0007669"/>
    <property type="project" value="UniProtKB-KW"/>
</dbReference>
<dbReference type="Proteomes" id="UP001219518">
    <property type="component" value="Unassembled WGS sequence"/>
</dbReference>
<sequence length="304" mass="34986">MTVHFSRYTGKRGRSSAQPCPAHGNDMHNADLYESASQLQRRDAEEALDELVPRMSWGVGEWVCDQGSGDGYVTERMLAARLPRDFAQIVGMDKSVEMVRYAAQHHQSDERINFVQQDVEDAATVGPRWRGRFSKVFSFMCWHWVQDQSRVSNTTFEMLAPGGEFGLVCLARSPIYDMFRDMSRSAKWSKYMQDVHNFISPYHDSDRPDIAITKYLDGAGLQVIFCSCREKTYTYKSLDALRESITAVNPFLSRIPAEQREEYIGDCMRKVHELRLIHNNNNDKDDGVSHTYSQLVVHARKPWL</sequence>
<reference evidence="5" key="1">
    <citation type="submission" date="2021-07" db="EMBL/GenBank/DDBJ databases">
        <authorList>
            <person name="Catto M.A."/>
            <person name="Jacobson A."/>
            <person name="Kennedy G."/>
            <person name="Labadie P."/>
            <person name="Hunt B.G."/>
            <person name="Srinivasan R."/>
        </authorList>
    </citation>
    <scope>NUCLEOTIDE SEQUENCE</scope>
    <source>
        <strain evidence="5">PL_HMW_Pooled</strain>
        <tissue evidence="5">Head</tissue>
    </source>
</reference>
<evidence type="ECO:0000256" key="3">
    <source>
        <dbReference type="SAM" id="MobiDB-lite"/>
    </source>
</evidence>
<keyword evidence="1" id="KW-0489">Methyltransferase</keyword>
<keyword evidence="2" id="KW-0808">Transferase</keyword>
<evidence type="ECO:0000313" key="5">
    <source>
        <dbReference type="EMBL" id="KAK3914623.1"/>
    </source>
</evidence>
<evidence type="ECO:0000259" key="4">
    <source>
        <dbReference type="Pfam" id="PF13649"/>
    </source>
</evidence>
<accession>A0AAE1H4X8</accession>